<name>A0A1M4EFA9_9ACTN</name>
<dbReference type="EMBL" id="LT559118">
    <property type="protein sequence ID" value="SBO97358.1"/>
    <property type="molecule type" value="Genomic_DNA"/>
</dbReference>
<protein>
    <submittedName>
        <fullName evidence="3">Universal stress protein family</fullName>
    </submittedName>
</protein>
<feature type="domain" description="UspA" evidence="2">
    <location>
        <begin position="153"/>
        <end position="287"/>
    </location>
</feature>
<reference evidence="3" key="1">
    <citation type="submission" date="2016-04" db="EMBL/GenBank/DDBJ databases">
        <authorList>
            <person name="Evans L.H."/>
            <person name="Alamgir A."/>
            <person name="Owens N."/>
            <person name="Weber N.D."/>
            <person name="Virtaneva K."/>
            <person name="Barbian K."/>
            <person name="Babar A."/>
            <person name="Rosenke K."/>
        </authorList>
    </citation>
    <scope>NUCLEOTIDE SEQUENCE</scope>
    <source>
        <strain evidence="3">Nono1</strain>
    </source>
</reference>
<dbReference type="InterPro" id="IPR006015">
    <property type="entry name" value="Universal_stress_UspA"/>
</dbReference>
<dbReference type="SUPFAM" id="SSF52402">
    <property type="entry name" value="Adenine nucleotide alpha hydrolases-like"/>
    <property type="match status" value="2"/>
</dbReference>
<organism evidence="3">
    <name type="scientific">Nonomuraea gerenzanensis</name>
    <dbReference type="NCBI Taxonomy" id="93944"/>
    <lineage>
        <taxon>Bacteria</taxon>
        <taxon>Bacillati</taxon>
        <taxon>Actinomycetota</taxon>
        <taxon>Actinomycetes</taxon>
        <taxon>Streptosporangiales</taxon>
        <taxon>Streptosporangiaceae</taxon>
        <taxon>Nonomuraea</taxon>
    </lineage>
</organism>
<dbReference type="Gene3D" id="3.40.50.620">
    <property type="entry name" value="HUPs"/>
    <property type="match status" value="2"/>
</dbReference>
<evidence type="ECO:0000256" key="1">
    <source>
        <dbReference type="ARBA" id="ARBA00008791"/>
    </source>
</evidence>
<dbReference type="Pfam" id="PF00582">
    <property type="entry name" value="Usp"/>
    <property type="match status" value="2"/>
</dbReference>
<evidence type="ECO:0000259" key="2">
    <source>
        <dbReference type="Pfam" id="PF00582"/>
    </source>
</evidence>
<feature type="domain" description="UspA" evidence="2">
    <location>
        <begin position="10"/>
        <end position="144"/>
    </location>
</feature>
<comment type="similarity">
    <text evidence="1">Belongs to the universal stress protein A family.</text>
</comment>
<dbReference type="AlphaFoldDB" id="A0A1M4EFA9"/>
<dbReference type="PANTHER" id="PTHR46553:SF3">
    <property type="entry name" value="ADENINE NUCLEOTIDE ALPHA HYDROLASES-LIKE SUPERFAMILY PROTEIN"/>
    <property type="match status" value="1"/>
</dbReference>
<dbReference type="InterPro" id="IPR006016">
    <property type="entry name" value="UspA"/>
</dbReference>
<dbReference type="PANTHER" id="PTHR46553">
    <property type="entry name" value="ADENINE NUCLEOTIDE ALPHA HYDROLASES-LIKE SUPERFAMILY PROTEIN"/>
    <property type="match status" value="1"/>
</dbReference>
<dbReference type="InterPro" id="IPR014729">
    <property type="entry name" value="Rossmann-like_a/b/a_fold"/>
</dbReference>
<accession>A0A1M4EFA9</accession>
<sequence length="287" mass="30686">MVVTKEDIMIVVGVDGSVQARAAMAWAANDAFRMHQPLKLVYAVDRQPYQIARFPDADRPDRLRRTGQKALNEAVALVHERQPSVEVTTALEEGPPARILREQGRTAVEVVIGSRGLGAVTGALLGSVGDHVAGQAEAPVVVVHGGQRPAHGQIVVGVDDSPGCAPALAYAFQQAALRSSTLRAVHAWRRPVQAFGTELPHEAGEDRVAREDMVTACLQPFKRHYPDVLVVEDVRFADAVEALTRASQEAELLVVGSHGRGSVSSALLGSVSRGVRHHTPCPVAVVR</sequence>
<gene>
    <name evidence="3" type="ORF">BN4615_P6874</name>
</gene>
<evidence type="ECO:0000313" key="3">
    <source>
        <dbReference type="EMBL" id="SBO97358.1"/>
    </source>
</evidence>
<dbReference type="PRINTS" id="PR01438">
    <property type="entry name" value="UNVRSLSTRESS"/>
</dbReference>
<proteinExistence type="inferred from homology"/>